<sequence length="73" mass="7919">MRELRNHGGRVLDDVARGHAVTVTRDGEPVAELRPAARRGLGAAELIARRQHLPDVDPAALRTDVDSVVDMSL</sequence>
<protein>
    <submittedName>
        <fullName evidence="2">Type II toxin-antitoxin system prevent-host-death family antitoxin</fullName>
    </submittedName>
</protein>
<dbReference type="InterPro" id="IPR036165">
    <property type="entry name" value="YefM-like_sf"/>
</dbReference>
<evidence type="ECO:0000313" key="3">
    <source>
        <dbReference type="Proteomes" id="UP000451354"/>
    </source>
</evidence>
<accession>A0A6M5ULA5</accession>
<gene>
    <name evidence="2" type="ORF">FIC82_000345</name>
</gene>
<keyword evidence="3" id="KW-1185">Reference proteome</keyword>
<evidence type="ECO:0000256" key="1">
    <source>
        <dbReference type="ARBA" id="ARBA00009981"/>
    </source>
</evidence>
<dbReference type="KEGG" id="cprt:FIC82_000345"/>
<dbReference type="SUPFAM" id="SSF143120">
    <property type="entry name" value="YefM-like"/>
    <property type="match status" value="1"/>
</dbReference>
<dbReference type="AlphaFoldDB" id="A0A6M5ULA5"/>
<evidence type="ECO:0000313" key="2">
    <source>
        <dbReference type="EMBL" id="QJW38115.1"/>
    </source>
</evidence>
<dbReference type="EMBL" id="CP052757">
    <property type="protein sequence ID" value="QJW38115.1"/>
    <property type="molecule type" value="Genomic_DNA"/>
</dbReference>
<proteinExistence type="inferred from homology"/>
<reference evidence="2 3" key="1">
    <citation type="journal article" date="2022" name="Int. J. Syst. Evol. Microbiol.">
        <title>Cellulosimicrobium protaetiae sp. nov., isolated from the gut of the larva of Protaetia brevitarsis seulensis.</title>
        <authorList>
            <person name="Le Han H."/>
            <person name="Nguyen T.T.H."/>
            <person name="Li Z."/>
            <person name="Shin N.R."/>
            <person name="Kim S.G."/>
        </authorList>
    </citation>
    <scope>NUCLEOTIDE SEQUENCE [LARGE SCALE GENOMIC DNA]</scope>
    <source>
        <strain evidence="2 3">BI34</strain>
    </source>
</reference>
<dbReference type="Proteomes" id="UP000451354">
    <property type="component" value="Chromosome"/>
</dbReference>
<dbReference type="NCBIfam" id="TIGR01552">
    <property type="entry name" value="phd_fam"/>
    <property type="match status" value="1"/>
</dbReference>
<comment type="similarity">
    <text evidence="1">Belongs to the phD/YefM antitoxin family.</text>
</comment>
<name>A0A6M5ULA5_9MICO</name>
<dbReference type="Gene3D" id="3.40.1620.10">
    <property type="entry name" value="YefM-like domain"/>
    <property type="match status" value="1"/>
</dbReference>
<organism evidence="2 3">
    <name type="scientific">Cellulosimicrobium protaetiae</name>
    <dbReference type="NCBI Taxonomy" id="2587808"/>
    <lineage>
        <taxon>Bacteria</taxon>
        <taxon>Bacillati</taxon>
        <taxon>Actinomycetota</taxon>
        <taxon>Actinomycetes</taxon>
        <taxon>Micrococcales</taxon>
        <taxon>Promicromonosporaceae</taxon>
        <taxon>Cellulosimicrobium</taxon>
    </lineage>
</organism>